<comment type="caution">
    <text evidence="2">The sequence shown here is derived from an EMBL/GenBank/DDBJ whole genome shotgun (WGS) entry which is preliminary data.</text>
</comment>
<evidence type="ECO:0000313" key="3">
    <source>
        <dbReference type="Proteomes" id="UP000243797"/>
    </source>
</evidence>
<evidence type="ECO:0000313" key="2">
    <source>
        <dbReference type="EMBL" id="PNS19308.1"/>
    </source>
</evidence>
<gene>
    <name evidence="2" type="ORF">CAC42_2485</name>
</gene>
<proteinExistence type="predicted"/>
<sequence length="255" mass="29334">MPQARNGNKAKEEEVQVDPPITFDLLLAKDVVAALEDLRGEGKLASDVTGQWKHENGDPRIKALKEVQNEPTLNVVLGFLNVEDGWDFLDDEHKEKQAALAAQVTEAPPKAIGDDDKYLAVFFANEKFAEIYGKLHSAKTEQLAEWLRDSMVRYGHAIAYRRVIFRYVEQEEPQKFRCKVPGCPKLFRGLDYWYKHVLSRHSGWFEEMKKGFDIDNAEAALKDMEDAYVVAVIWLERQDREFRKKYKVVDNQTGG</sequence>
<feature type="domain" description="C2H2-type" evidence="1">
    <location>
        <begin position="178"/>
        <end position="201"/>
    </location>
</feature>
<dbReference type="Proteomes" id="UP000243797">
    <property type="component" value="Unassembled WGS sequence"/>
</dbReference>
<evidence type="ECO:0000259" key="1">
    <source>
        <dbReference type="PROSITE" id="PS00028"/>
    </source>
</evidence>
<organism evidence="2 3">
    <name type="scientific">Sphaceloma murrayae</name>
    <dbReference type="NCBI Taxonomy" id="2082308"/>
    <lineage>
        <taxon>Eukaryota</taxon>
        <taxon>Fungi</taxon>
        <taxon>Dikarya</taxon>
        <taxon>Ascomycota</taxon>
        <taxon>Pezizomycotina</taxon>
        <taxon>Dothideomycetes</taxon>
        <taxon>Dothideomycetidae</taxon>
        <taxon>Myriangiales</taxon>
        <taxon>Elsinoaceae</taxon>
        <taxon>Sphaceloma</taxon>
    </lineage>
</organism>
<keyword evidence="3" id="KW-1185">Reference proteome</keyword>
<dbReference type="EMBL" id="NKHZ01000032">
    <property type="protein sequence ID" value="PNS19308.1"/>
    <property type="molecule type" value="Genomic_DNA"/>
</dbReference>
<dbReference type="AlphaFoldDB" id="A0A2K1QW75"/>
<dbReference type="InterPro" id="IPR013087">
    <property type="entry name" value="Znf_C2H2_type"/>
</dbReference>
<dbReference type="OrthoDB" id="10606597at2759"/>
<accession>A0A2K1QW75</accession>
<name>A0A2K1QW75_9PEZI</name>
<dbReference type="PROSITE" id="PS00028">
    <property type="entry name" value="ZINC_FINGER_C2H2_1"/>
    <property type="match status" value="1"/>
</dbReference>
<protein>
    <recommendedName>
        <fullName evidence="1">C2H2-type domain-containing protein</fullName>
    </recommendedName>
</protein>
<reference evidence="2 3" key="1">
    <citation type="submission" date="2017-06" db="EMBL/GenBank/DDBJ databases">
        <title>Draft genome sequence of a variant of Elsinoe murrayae.</title>
        <authorList>
            <person name="Cheng Q."/>
        </authorList>
    </citation>
    <scope>NUCLEOTIDE SEQUENCE [LARGE SCALE GENOMIC DNA]</scope>
    <source>
        <strain evidence="2 3">CQ-2017a</strain>
    </source>
</reference>
<dbReference type="InParanoid" id="A0A2K1QW75"/>